<dbReference type="Proteomes" id="UP001216638">
    <property type="component" value="Chromosome 1"/>
</dbReference>
<dbReference type="EMBL" id="CP119951">
    <property type="protein sequence ID" value="WFC93993.1"/>
    <property type="molecule type" value="Genomic_DNA"/>
</dbReference>
<name>A0AAF0IRJ7_9BASI</name>
<dbReference type="PANTHER" id="PTHR47260">
    <property type="entry name" value="UPF0644 PROTEIN PB2B4.06"/>
    <property type="match status" value="1"/>
</dbReference>
<dbReference type="AlphaFoldDB" id="A0AAF0IRJ7"/>
<accession>A0AAF0IRJ7</accession>
<organism evidence="2 3">
    <name type="scientific">Malassezia brasiliensis</name>
    <dbReference type="NCBI Taxonomy" id="1821822"/>
    <lineage>
        <taxon>Eukaryota</taxon>
        <taxon>Fungi</taxon>
        <taxon>Dikarya</taxon>
        <taxon>Basidiomycota</taxon>
        <taxon>Ustilaginomycotina</taxon>
        <taxon>Malasseziomycetes</taxon>
        <taxon>Malasseziales</taxon>
        <taxon>Malasseziaceae</taxon>
        <taxon>Malassezia</taxon>
    </lineage>
</organism>
<proteinExistence type="predicted"/>
<feature type="domain" description="Thioesterase" evidence="1">
    <location>
        <begin position="49"/>
        <end position="113"/>
    </location>
</feature>
<keyword evidence="3" id="KW-1185">Reference proteome</keyword>
<gene>
    <name evidence="2" type="ORF">MBRA1_000620</name>
</gene>
<evidence type="ECO:0000259" key="1">
    <source>
        <dbReference type="Pfam" id="PF03061"/>
    </source>
</evidence>
<dbReference type="InterPro" id="IPR052061">
    <property type="entry name" value="PTE-AB_protein"/>
</dbReference>
<sequence length="155" mass="17027">MYALRGLDMFATTPLVFSKTKRGAEHRGGKEGDTVAFIHVGKSLCGFEGVVHGGLIATMFDEVLARAAFYALPSMVGVTAKLEINYRKPTYADRYFVLESHVTDNEGRKSFVAGDLREPGSSQVLATADAVFVEPKFAKYLTWFGGLNIRKHMEG</sequence>
<reference evidence="2" key="1">
    <citation type="submission" date="2023-03" db="EMBL/GenBank/DDBJ databases">
        <title>Mating type loci evolution in Malassezia.</title>
        <authorList>
            <person name="Coelho M.A."/>
        </authorList>
    </citation>
    <scope>NUCLEOTIDE SEQUENCE</scope>
    <source>
        <strain evidence="2">CBS 14135</strain>
    </source>
</reference>
<dbReference type="Pfam" id="PF03061">
    <property type="entry name" value="4HBT"/>
    <property type="match status" value="1"/>
</dbReference>
<evidence type="ECO:0000313" key="3">
    <source>
        <dbReference type="Proteomes" id="UP001216638"/>
    </source>
</evidence>
<dbReference type="PANTHER" id="PTHR47260:SF1">
    <property type="entry name" value="UPF0644 PROTEIN PB2B4.06"/>
    <property type="match status" value="1"/>
</dbReference>
<dbReference type="Gene3D" id="3.10.129.10">
    <property type="entry name" value="Hotdog Thioesterase"/>
    <property type="match status" value="1"/>
</dbReference>
<evidence type="ECO:0000313" key="2">
    <source>
        <dbReference type="EMBL" id="WFC93993.1"/>
    </source>
</evidence>
<dbReference type="InterPro" id="IPR006683">
    <property type="entry name" value="Thioestr_dom"/>
</dbReference>
<protein>
    <recommendedName>
        <fullName evidence="1">Thioesterase domain-containing protein</fullName>
    </recommendedName>
</protein>
<dbReference type="InterPro" id="IPR029069">
    <property type="entry name" value="HotDog_dom_sf"/>
</dbReference>
<dbReference type="CDD" id="cd03443">
    <property type="entry name" value="PaaI_thioesterase"/>
    <property type="match status" value="1"/>
</dbReference>
<dbReference type="SUPFAM" id="SSF54637">
    <property type="entry name" value="Thioesterase/thiol ester dehydrase-isomerase"/>
    <property type="match status" value="1"/>
</dbReference>